<dbReference type="CDD" id="cd11040">
    <property type="entry name" value="CYP7_CYP8-like"/>
    <property type="match status" value="1"/>
</dbReference>
<keyword evidence="7" id="KW-0503">Monooxygenase</keyword>
<gene>
    <name evidence="10" type="ORF">BKCO1_8300027</name>
</gene>
<dbReference type="AlphaFoldDB" id="A0A1J9RP79"/>
<dbReference type="Pfam" id="PF00067">
    <property type="entry name" value="p450"/>
    <property type="match status" value="1"/>
</dbReference>
<evidence type="ECO:0000256" key="2">
    <source>
        <dbReference type="ARBA" id="ARBA00010617"/>
    </source>
</evidence>
<dbReference type="EMBL" id="MNUE01000083">
    <property type="protein sequence ID" value="OJD29373.1"/>
    <property type="molecule type" value="Genomic_DNA"/>
</dbReference>
<keyword evidence="9" id="KW-0472">Membrane</keyword>
<comment type="caution">
    <text evidence="10">The sequence shown here is derived from an EMBL/GenBank/DDBJ whole genome shotgun (WGS) entry which is preliminary data.</text>
</comment>
<evidence type="ECO:0000256" key="1">
    <source>
        <dbReference type="ARBA" id="ARBA00001971"/>
    </source>
</evidence>
<comment type="cofactor">
    <cofactor evidence="1 6">
        <name>heme</name>
        <dbReference type="ChEBI" id="CHEBI:30413"/>
    </cofactor>
</comment>
<comment type="similarity">
    <text evidence="2 7">Belongs to the cytochrome P450 family.</text>
</comment>
<dbReference type="GO" id="GO:0016705">
    <property type="term" value="F:oxidoreductase activity, acting on paired donors, with incorporation or reduction of molecular oxygen"/>
    <property type="evidence" value="ECO:0007669"/>
    <property type="project" value="InterPro"/>
</dbReference>
<keyword evidence="9" id="KW-0812">Transmembrane</keyword>
<evidence type="ECO:0000313" key="11">
    <source>
        <dbReference type="Proteomes" id="UP000183809"/>
    </source>
</evidence>
<dbReference type="GO" id="GO:0005506">
    <property type="term" value="F:iron ion binding"/>
    <property type="evidence" value="ECO:0007669"/>
    <property type="project" value="InterPro"/>
</dbReference>
<dbReference type="PRINTS" id="PR00465">
    <property type="entry name" value="EP450IV"/>
</dbReference>
<dbReference type="Proteomes" id="UP000183809">
    <property type="component" value="Unassembled WGS sequence"/>
</dbReference>
<feature type="region of interest" description="Disordered" evidence="8">
    <location>
        <begin position="1"/>
        <end position="30"/>
    </location>
</feature>
<evidence type="ECO:0000256" key="5">
    <source>
        <dbReference type="ARBA" id="ARBA00023004"/>
    </source>
</evidence>
<dbReference type="SUPFAM" id="SSF48264">
    <property type="entry name" value="Cytochrome P450"/>
    <property type="match status" value="1"/>
</dbReference>
<keyword evidence="3 6" id="KW-0349">Heme</keyword>
<dbReference type="InterPro" id="IPR017972">
    <property type="entry name" value="Cyt_P450_CS"/>
</dbReference>
<dbReference type="PROSITE" id="PS00086">
    <property type="entry name" value="CYTOCHROME_P450"/>
    <property type="match status" value="1"/>
</dbReference>
<keyword evidence="11" id="KW-1185">Reference proteome</keyword>
<proteinExistence type="inferred from homology"/>
<dbReference type="OrthoDB" id="1470350at2759"/>
<dbReference type="InterPro" id="IPR001128">
    <property type="entry name" value="Cyt_P450"/>
</dbReference>
<keyword evidence="7" id="KW-0560">Oxidoreductase</keyword>
<feature type="compositionally biased region" description="Basic and acidic residues" evidence="8">
    <location>
        <begin position="18"/>
        <end position="30"/>
    </location>
</feature>
<feature type="binding site" description="axial binding residue" evidence="6">
    <location>
        <position position="430"/>
    </location>
    <ligand>
        <name>heme</name>
        <dbReference type="ChEBI" id="CHEBI:30413"/>
    </ligand>
    <ligandPart>
        <name>Fe</name>
        <dbReference type="ChEBI" id="CHEBI:18248"/>
    </ligandPart>
</feature>
<dbReference type="GO" id="GO:0020037">
    <property type="term" value="F:heme binding"/>
    <property type="evidence" value="ECO:0007669"/>
    <property type="project" value="InterPro"/>
</dbReference>
<dbReference type="PANTHER" id="PTHR24304:SF2">
    <property type="entry name" value="24-HYDROXYCHOLESTEROL 7-ALPHA-HYDROXYLASE"/>
    <property type="match status" value="1"/>
</dbReference>
<evidence type="ECO:0000256" key="6">
    <source>
        <dbReference type="PIRSR" id="PIRSR602403-1"/>
    </source>
</evidence>
<evidence type="ECO:0000313" key="10">
    <source>
        <dbReference type="EMBL" id="OJD29373.1"/>
    </source>
</evidence>
<protein>
    <submittedName>
        <fullName evidence="10">Cytochrome p450</fullName>
    </submittedName>
</protein>
<accession>A0A1J9RP79</accession>
<sequence length="492" mass="54281">MARYRAGGKASQLAQHSARTDGDGNQRRHFKNDREPFALTVFGATIYVVLTAGDVATVFKRTEALTFDRYVNDIMVQIGLTPEAIAKMWQHQPSGARKGPMVPNPGRKPLVHLSEAIFKHQLHPGPQLDELQDVLLGRMHEVMSWEAMTLSSRVVLGHQQQNGRRRVSLLEWIKFAMLEGATRAFFGGALLDKVDGGLLDDFAAFDDQSWKLVYRLPPPWSTAMGRSLRRVRASFTRYFEMPMEQRGDACWMVRALESEMAAAGIAPPDIAANLFLLYWVINGNAWKLAFWVVAHLAHRPALLQTVQGEVRVALAAAASTADLAARLEGCPATVAVYHEALRLAASSMGVRDVVAPVVLSGGRQLRAGARLLIPFRQMLTDATVWDEQNDDSDDDEADSFDAERFLRSPELSDAKRNPSFRPFGGGATLCPGRFLAKREVLTCVAQAVGRFELALADPLAPFPRVEGRMPCLGVMKPVDGDDVTLLVVPRSE</sequence>
<dbReference type="STRING" id="236234.A0A1J9RP79"/>
<reference evidence="10 11" key="1">
    <citation type="submission" date="2016-10" db="EMBL/GenBank/DDBJ databases">
        <title>Proteomics and genomics reveal pathogen-plant mechanisms compatible with a hemibiotrophic lifestyle of Diplodia corticola.</title>
        <authorList>
            <person name="Fernandes I."/>
            <person name="De Jonge R."/>
            <person name="Van De Peer Y."/>
            <person name="Devreese B."/>
            <person name="Alves A."/>
            <person name="Esteves A.C."/>
        </authorList>
    </citation>
    <scope>NUCLEOTIDE SEQUENCE [LARGE SCALE GENOMIC DNA]</scope>
    <source>
        <strain evidence="10 11">CBS 112549</strain>
    </source>
</reference>
<dbReference type="GeneID" id="31019784"/>
<dbReference type="GO" id="GO:0008395">
    <property type="term" value="F:steroid hydroxylase activity"/>
    <property type="evidence" value="ECO:0007669"/>
    <property type="project" value="TreeGrafter"/>
</dbReference>
<evidence type="ECO:0000256" key="4">
    <source>
        <dbReference type="ARBA" id="ARBA00022723"/>
    </source>
</evidence>
<feature type="transmembrane region" description="Helical" evidence="9">
    <location>
        <begin position="37"/>
        <end position="59"/>
    </location>
</feature>
<dbReference type="Gene3D" id="1.10.630.10">
    <property type="entry name" value="Cytochrome P450"/>
    <property type="match status" value="1"/>
</dbReference>
<dbReference type="InterPro" id="IPR050529">
    <property type="entry name" value="CYP450_sterol_14alpha_dmase"/>
</dbReference>
<evidence type="ECO:0000256" key="3">
    <source>
        <dbReference type="ARBA" id="ARBA00022617"/>
    </source>
</evidence>
<keyword evidence="5 6" id="KW-0408">Iron</keyword>
<organism evidence="10 11">
    <name type="scientific">Diplodia corticola</name>
    <dbReference type="NCBI Taxonomy" id="236234"/>
    <lineage>
        <taxon>Eukaryota</taxon>
        <taxon>Fungi</taxon>
        <taxon>Dikarya</taxon>
        <taxon>Ascomycota</taxon>
        <taxon>Pezizomycotina</taxon>
        <taxon>Dothideomycetes</taxon>
        <taxon>Dothideomycetes incertae sedis</taxon>
        <taxon>Botryosphaeriales</taxon>
        <taxon>Botryosphaeriaceae</taxon>
        <taxon>Diplodia</taxon>
    </lineage>
</organism>
<name>A0A1J9RP79_9PEZI</name>
<evidence type="ECO:0000256" key="7">
    <source>
        <dbReference type="RuleBase" id="RU000461"/>
    </source>
</evidence>
<dbReference type="RefSeq" id="XP_020125633.1">
    <property type="nucleotide sequence ID" value="XM_020279521.1"/>
</dbReference>
<dbReference type="InterPro" id="IPR036396">
    <property type="entry name" value="Cyt_P450_sf"/>
</dbReference>
<dbReference type="InterPro" id="IPR002403">
    <property type="entry name" value="Cyt_P450_E_grp-IV"/>
</dbReference>
<evidence type="ECO:0000256" key="9">
    <source>
        <dbReference type="SAM" id="Phobius"/>
    </source>
</evidence>
<keyword evidence="4 6" id="KW-0479">Metal-binding</keyword>
<keyword evidence="9" id="KW-1133">Transmembrane helix</keyword>
<dbReference type="PANTHER" id="PTHR24304">
    <property type="entry name" value="CYTOCHROME P450 FAMILY 7"/>
    <property type="match status" value="1"/>
</dbReference>
<evidence type="ECO:0000256" key="8">
    <source>
        <dbReference type="SAM" id="MobiDB-lite"/>
    </source>
</evidence>